<comment type="caution">
    <text evidence="1">The sequence shown here is derived from an EMBL/GenBank/DDBJ whole genome shotgun (WGS) entry which is preliminary data.</text>
</comment>
<evidence type="ECO:0000313" key="2">
    <source>
        <dbReference type="Proteomes" id="UP001565220"/>
    </source>
</evidence>
<name>A0ABV4DUI7_9CLOT</name>
<sequence length="61" mass="7196">MKDNVIKVNFSKNNKKKKTSFLSSIKLFLSKLFSFTNKAPETNKTKDKDNKKIIYYFKDIS</sequence>
<reference evidence="1 2" key="1">
    <citation type="submission" date="2024-08" db="EMBL/GenBank/DDBJ databases">
        <title>Clostridium lapicellarii sp. nov., and Clostridium renhuaiense sp. nov., two species isolated from the mud in a fermentation cellar used for producing sauce-flavour Chinese liquors.</title>
        <authorList>
            <person name="Yang F."/>
            <person name="Wang H."/>
            <person name="Chen L.Q."/>
            <person name="Zhou N."/>
            <person name="Lu J.J."/>
            <person name="Pu X.X."/>
            <person name="Wan B."/>
            <person name="Wang L."/>
            <person name="Liu S.J."/>
        </authorList>
    </citation>
    <scope>NUCLEOTIDE SEQUENCE [LARGE SCALE GENOMIC DNA]</scope>
    <source>
        <strain evidence="1 2">MT-113</strain>
    </source>
</reference>
<gene>
    <name evidence="1" type="ORF">AB8S09_03495</name>
</gene>
<proteinExistence type="predicted"/>
<dbReference type="Proteomes" id="UP001565220">
    <property type="component" value="Unassembled WGS sequence"/>
</dbReference>
<dbReference type="RefSeq" id="WP_294182252.1">
    <property type="nucleotide sequence ID" value="NZ_JBGFFE010000002.1"/>
</dbReference>
<protein>
    <submittedName>
        <fullName evidence="1">Uncharacterized protein</fullName>
    </submittedName>
</protein>
<evidence type="ECO:0000313" key="1">
    <source>
        <dbReference type="EMBL" id="MEY8762713.1"/>
    </source>
</evidence>
<dbReference type="EMBL" id="JBGFFE010000002">
    <property type="protein sequence ID" value="MEY8762713.1"/>
    <property type="molecule type" value="Genomic_DNA"/>
</dbReference>
<organism evidence="1 2">
    <name type="scientific">Clostridium lapidicellarium</name>
    <dbReference type="NCBI Taxonomy" id="3240931"/>
    <lineage>
        <taxon>Bacteria</taxon>
        <taxon>Bacillati</taxon>
        <taxon>Bacillota</taxon>
        <taxon>Clostridia</taxon>
        <taxon>Eubacteriales</taxon>
        <taxon>Clostridiaceae</taxon>
        <taxon>Clostridium</taxon>
    </lineage>
</organism>
<accession>A0ABV4DUI7</accession>
<keyword evidence="2" id="KW-1185">Reference proteome</keyword>